<organism evidence="1 2">
    <name type="scientific">Inconstantimicrobium mannanitabidum</name>
    <dbReference type="NCBI Taxonomy" id="1604901"/>
    <lineage>
        <taxon>Bacteria</taxon>
        <taxon>Bacillati</taxon>
        <taxon>Bacillota</taxon>
        <taxon>Clostridia</taxon>
        <taxon>Eubacteriales</taxon>
        <taxon>Clostridiaceae</taxon>
        <taxon>Inconstantimicrobium</taxon>
    </lineage>
</organism>
<proteinExistence type="predicted"/>
<dbReference type="EMBL" id="BROD01000001">
    <property type="protein sequence ID" value="GKX64798.1"/>
    <property type="molecule type" value="Genomic_DNA"/>
</dbReference>
<keyword evidence="2" id="KW-1185">Reference proteome</keyword>
<gene>
    <name evidence="1" type="ORF">rsdtw13_00560</name>
</gene>
<accession>A0ACB5R713</accession>
<evidence type="ECO:0000313" key="1">
    <source>
        <dbReference type="EMBL" id="GKX64798.1"/>
    </source>
</evidence>
<evidence type="ECO:0000313" key="2">
    <source>
        <dbReference type="Proteomes" id="UP001058074"/>
    </source>
</evidence>
<comment type="caution">
    <text evidence="1">The sequence shown here is derived from an EMBL/GenBank/DDBJ whole genome shotgun (WGS) entry which is preliminary data.</text>
</comment>
<protein>
    <submittedName>
        <fullName evidence="1">Resolvase</fullName>
    </submittedName>
</protein>
<sequence length="508" mass="59540">MKVWNVAIYARVSTDKQDQSESISSQIGNMKKWIVEKSRQDKENIYNIVDIYEDEGTSGSTFERDAFIRMKKDIEKARINMVITRDLSRFSRNYILAGYYLEDYFKVNNVRFVSILDNVDTDKDFDDIIPFKNILNEMYIKDCSKRVRAALTERMQRGSSIASKPPYGYKFETKMVGSQKYIYLVPRGDETTEVVRKIFELYINGFGIGKIASYLNKKGVVSPSNRNSRWTNNTIVYILKNPKYGGYMVQQRYRKVSYKCKKVIAVPKAEWIIGAEFQGIIEKDTFNYVQELIDKKRKSYRYKGGVKHLFSGVLRCAECGSRMQYRSKYLGYKCAKSQSGEKKCTAHSIKEEFLLNELKKCIKDSINNVSNIDIYYKSISNINFGSSFKKKLSSINTELSTINRRIEQLYEDKSKNILSDMNFENMLFSIQQRQEKLIEKRVGINNAILEEKSRDVDIKMRVTREIDDLIKLKNIDRNFIESFVDKIIVSENNLTKQKYIEIFFKFKK</sequence>
<name>A0ACB5R713_9CLOT</name>
<reference evidence="1" key="1">
    <citation type="journal article" date="2025" name="Int. J. Syst. Evol. Microbiol.">
        <title>Inconstantimicrobium mannanitabidum sp. nov., a novel member of the family Clostridiaceae isolated from anoxic soil under the treatment of reductive soil disinfestation.</title>
        <authorList>
            <person name="Ueki A."/>
            <person name="Tonouchi A."/>
            <person name="Honma S."/>
            <person name="Kaku N."/>
            <person name="Ueki K."/>
        </authorList>
    </citation>
    <scope>NUCLEOTIDE SEQUENCE</scope>
    <source>
        <strain evidence="1">TW13</strain>
    </source>
</reference>
<dbReference type="Proteomes" id="UP001058074">
    <property type="component" value="Unassembled WGS sequence"/>
</dbReference>